<keyword evidence="2" id="KW-1185">Reference proteome</keyword>
<dbReference type="Proteomes" id="UP000595814">
    <property type="component" value="Chromosome"/>
</dbReference>
<organism evidence="1 2">
    <name type="scientific">Miniphocaeibacter halophilus</name>
    <dbReference type="NCBI Taxonomy" id="2931922"/>
    <lineage>
        <taxon>Bacteria</taxon>
        <taxon>Bacillati</taxon>
        <taxon>Bacillota</taxon>
        <taxon>Tissierellia</taxon>
        <taxon>Tissierellales</taxon>
        <taxon>Peptoniphilaceae</taxon>
        <taxon>Miniphocaeibacter</taxon>
    </lineage>
</organism>
<name>A0AC61N5S1_9FIRM</name>
<gene>
    <name evidence="1" type="ORF">JFY71_00575</name>
</gene>
<sequence length="208" mass="25240">MEHRLQNTIIEDNSLVIKKLELEDALKIKSWGRHSNKLFIDYDLAKYNQKELKIWYYSKKSGIRNKYFAIYNYNNDFIGYIGIKDINIFKKSSTLGIVLNPSFISKGYGYKAMCIFLDYYFNEMNMKRMNLEVNEFNERAIKLYKKLGFRYVSEYLGMFENQNINFDEIEYIKYRDNFVVNNGIIYSKIHIMTLDYRRYKLKEQYNEI</sequence>
<reference evidence="1 2" key="1">
    <citation type="journal article" date="2022" name="Int. J. Syst. Evol. Microbiol.">
        <title>Miniphocaeibacter halophilus sp. nov., an ammonium-tolerant acetate-producing bacterium isolated from a biogas system.</title>
        <authorList>
            <person name="Schnurer A."/>
            <person name="Singh A."/>
            <person name="Bi S."/>
            <person name="Qiao W."/>
            <person name="Westerholm M."/>
        </authorList>
    </citation>
    <scope>NUCLEOTIDE SEQUENCE [LARGE SCALE GENOMIC DNA]</scope>
    <source>
        <strain evidence="1 2">AMB_01</strain>
    </source>
</reference>
<proteinExistence type="predicted"/>
<evidence type="ECO:0000313" key="1">
    <source>
        <dbReference type="EMBL" id="QQK08063.1"/>
    </source>
</evidence>
<dbReference type="EMBL" id="CP066744">
    <property type="protein sequence ID" value="QQK08063.1"/>
    <property type="molecule type" value="Genomic_DNA"/>
</dbReference>
<protein>
    <submittedName>
        <fullName evidence="1">GNAT family N-acetyltransferase</fullName>
    </submittedName>
</protein>
<evidence type="ECO:0000313" key="2">
    <source>
        <dbReference type="Proteomes" id="UP000595814"/>
    </source>
</evidence>
<accession>A0AC61N5S1</accession>